<proteinExistence type="predicted"/>
<dbReference type="PANTHER" id="PTHR39339:SF1">
    <property type="entry name" value="CHAD DOMAIN-CONTAINING PROTEIN"/>
    <property type="match status" value="1"/>
</dbReference>
<reference evidence="3 4" key="1">
    <citation type="submission" date="2019-03" db="EMBL/GenBank/DDBJ databases">
        <title>Genomics of glacier-inhabiting Cryobacterium strains.</title>
        <authorList>
            <person name="Liu Q."/>
            <person name="Xin Y.-H."/>
        </authorList>
    </citation>
    <scope>NUCLEOTIDE SEQUENCE [LARGE SCALE GENOMIC DNA]</scope>
    <source>
        <strain evidence="3 4">RHLT2-21</strain>
    </source>
</reference>
<dbReference type="Pfam" id="PF01928">
    <property type="entry name" value="CYTH"/>
    <property type="match status" value="1"/>
</dbReference>
<dbReference type="PANTHER" id="PTHR39339">
    <property type="entry name" value="SLR1444 PROTEIN"/>
    <property type="match status" value="1"/>
</dbReference>
<accession>A0A4R8W3H4</accession>
<evidence type="ECO:0000259" key="1">
    <source>
        <dbReference type="PROSITE" id="PS51707"/>
    </source>
</evidence>
<dbReference type="Pfam" id="PF05235">
    <property type="entry name" value="CHAD"/>
    <property type="match status" value="1"/>
</dbReference>
<name>A0A4R8W3H4_9MICO</name>
<dbReference type="SUPFAM" id="SSF55154">
    <property type="entry name" value="CYTH-like phosphatases"/>
    <property type="match status" value="1"/>
</dbReference>
<protein>
    <submittedName>
        <fullName evidence="3">CYTH and CHAD domain-containing protein</fullName>
    </submittedName>
</protein>
<dbReference type="InterPro" id="IPR023577">
    <property type="entry name" value="CYTH_domain"/>
</dbReference>
<dbReference type="EMBL" id="SOFM01000049">
    <property type="protein sequence ID" value="TFB99963.1"/>
    <property type="molecule type" value="Genomic_DNA"/>
</dbReference>
<dbReference type="Gene3D" id="1.40.20.10">
    <property type="entry name" value="CHAD domain"/>
    <property type="match status" value="1"/>
</dbReference>
<dbReference type="Proteomes" id="UP000297643">
    <property type="component" value="Unassembled WGS sequence"/>
</dbReference>
<dbReference type="PROSITE" id="PS51708">
    <property type="entry name" value="CHAD"/>
    <property type="match status" value="1"/>
</dbReference>
<dbReference type="SMART" id="SM00880">
    <property type="entry name" value="CHAD"/>
    <property type="match status" value="1"/>
</dbReference>
<keyword evidence="4" id="KW-1185">Reference proteome</keyword>
<organism evidence="3 4">
    <name type="scientific">Cryobacterium mannosilyticum</name>
    <dbReference type="NCBI Taxonomy" id="1259190"/>
    <lineage>
        <taxon>Bacteria</taxon>
        <taxon>Bacillati</taxon>
        <taxon>Actinomycetota</taxon>
        <taxon>Actinomycetes</taxon>
        <taxon>Micrococcales</taxon>
        <taxon>Microbacteriaceae</taxon>
        <taxon>Cryobacterium</taxon>
    </lineage>
</organism>
<sequence>MTSEGFAEIERKFDVNPATPLPPLHDLPGVTHVAPPVEHHLDALYFDTADLALAGRRITLRRRAGGDDAGWHLKLPVAADERREMREPVGADPDVIPEAILRLVRVYLRGRPLMPVVRLRTLRVVHHLVGRDDAVLAEVCDDSVQAERFGSEPLNQAWREWEIELVDGSRALLDAAQERLSTVGVEPAASPSKLARALGDLAPAGTPVAPERPGPDSSTADVLLAYLRAQVEAVTAEDPLVRESDVEAVHRMRVATRRLRSALSTYGPLLDAGVADPLRVELRWIAGVLGGARDAQVMRRRLTHRLDLEPTGLTAGPVAPRIDEHFSTVVRISEADTRSALDSDRYFRLLDTLDELLASPPLYRTADNPARKVVPGLVRADWKHLRAAVRAARRTATGTERDAALHEARKRAKQLRYAAETAAPLRSKRAARLVAAARQVQEILGDHQDSVVARGELLGLGMKAFLFNENAFTYGRMHAVEEAGAAGTEARFFTAWKDFPSASIDK</sequence>
<dbReference type="CDD" id="cd07374">
    <property type="entry name" value="CYTH-like_Pase"/>
    <property type="match status" value="1"/>
</dbReference>
<evidence type="ECO:0000313" key="3">
    <source>
        <dbReference type="EMBL" id="TFB99963.1"/>
    </source>
</evidence>
<dbReference type="SMART" id="SM01118">
    <property type="entry name" value="CYTH"/>
    <property type="match status" value="1"/>
</dbReference>
<dbReference type="Gene3D" id="2.40.320.10">
    <property type="entry name" value="Hypothetical Protein Pfu-838710-001"/>
    <property type="match status" value="1"/>
</dbReference>
<dbReference type="InterPro" id="IPR033469">
    <property type="entry name" value="CYTH-like_dom_sf"/>
</dbReference>
<comment type="caution">
    <text evidence="3">The sequence shown here is derived from an EMBL/GenBank/DDBJ whole genome shotgun (WGS) entry which is preliminary data.</text>
</comment>
<evidence type="ECO:0000259" key="2">
    <source>
        <dbReference type="PROSITE" id="PS51708"/>
    </source>
</evidence>
<dbReference type="InterPro" id="IPR038186">
    <property type="entry name" value="CHAD_dom_sf"/>
</dbReference>
<dbReference type="InterPro" id="IPR007899">
    <property type="entry name" value="CHAD_dom"/>
</dbReference>
<feature type="domain" description="CYTH" evidence="1">
    <location>
        <begin position="6"/>
        <end position="204"/>
    </location>
</feature>
<dbReference type="PROSITE" id="PS51707">
    <property type="entry name" value="CYTH"/>
    <property type="match status" value="1"/>
</dbReference>
<evidence type="ECO:0000313" key="4">
    <source>
        <dbReference type="Proteomes" id="UP000297643"/>
    </source>
</evidence>
<feature type="domain" description="CHAD" evidence="2">
    <location>
        <begin position="216"/>
        <end position="501"/>
    </location>
</feature>
<dbReference type="AlphaFoldDB" id="A0A4R8W3H4"/>
<dbReference type="RefSeq" id="WP_134510845.1">
    <property type="nucleotide sequence ID" value="NZ_SOFM01000049.1"/>
</dbReference>
<gene>
    <name evidence="3" type="ORF">E3O32_16120</name>
</gene>